<dbReference type="Gene3D" id="3.90.550.20">
    <property type="match status" value="1"/>
</dbReference>
<protein>
    <recommendedName>
        <fullName evidence="4">Glycosyl transferase-like sugar-binding protein</fullName>
    </recommendedName>
</protein>
<dbReference type="SUPFAM" id="SSF53448">
    <property type="entry name" value="Nucleotide-diphospho-sugar transferases"/>
    <property type="match status" value="1"/>
</dbReference>
<sequence length="444" mass="49417">MGGAHSRTPNSRDDRSAVRAPSGVPPRLETGRITGHDPSQLGARHLLALQRSIGNAAVGALLDREPVVQRLPMEVKSFEGAPLDTEDVEAITDSVLNGLVYGDYGHVQLLLADLRVKDPKAWADLDEFVERMRPRMAATRPKRAPLGMGSWRERPRPIERNVHRFWAGGPMSEGTKANLLKMQEVVTRSEGSGTPWRQFLWTSSIVNRQQDFLGFGRKNPLNVQLNELRAAGIQIVDMDKEWNSMTVAAVGTGEPRTDVEEKGTRWTREAKADLDDKKYDKVKYLSDLIRLVAVNRFGGVYLDTDIGPGALNLSNNELYHTDPEGEIGHHAPPFRVPKDYQRVADDAALGDSAHERVARHADNMIPVLNYFLASRSNTKHLGRELSDLFERDDLTSGMASFGRLFVPMDRSMQEKPTPYAPTQQRVTPWAAALAWTTDVSQGEG</sequence>
<comment type="caution">
    <text evidence="2">The sequence shown here is derived from an EMBL/GenBank/DDBJ whole genome shotgun (WGS) entry which is preliminary data.</text>
</comment>
<name>A0ABS9TJK4_9PSEU</name>
<organism evidence="2 3">
    <name type="scientific">Pseudonocardia alaniniphila</name>
    <dbReference type="NCBI Taxonomy" id="75291"/>
    <lineage>
        <taxon>Bacteria</taxon>
        <taxon>Bacillati</taxon>
        <taxon>Actinomycetota</taxon>
        <taxon>Actinomycetes</taxon>
        <taxon>Pseudonocardiales</taxon>
        <taxon>Pseudonocardiaceae</taxon>
        <taxon>Pseudonocardia</taxon>
    </lineage>
</organism>
<gene>
    <name evidence="2" type="ORF">MMF94_23110</name>
</gene>
<evidence type="ECO:0000313" key="3">
    <source>
        <dbReference type="Proteomes" id="UP001299970"/>
    </source>
</evidence>
<reference evidence="2 3" key="1">
    <citation type="submission" date="2022-03" db="EMBL/GenBank/DDBJ databases">
        <title>Pseudonocardia alaer sp. nov., a novel actinomycete isolated from reed forest soil.</title>
        <authorList>
            <person name="Wang L."/>
        </authorList>
    </citation>
    <scope>NUCLEOTIDE SEQUENCE [LARGE SCALE GENOMIC DNA]</scope>
    <source>
        <strain evidence="2 3">Y-16303</strain>
    </source>
</reference>
<evidence type="ECO:0000256" key="1">
    <source>
        <dbReference type="SAM" id="MobiDB-lite"/>
    </source>
</evidence>
<evidence type="ECO:0008006" key="4">
    <source>
        <dbReference type="Google" id="ProtNLM"/>
    </source>
</evidence>
<dbReference type="EMBL" id="JAKXMK010000020">
    <property type="protein sequence ID" value="MCH6168593.1"/>
    <property type="molecule type" value="Genomic_DNA"/>
</dbReference>
<dbReference type="InterPro" id="IPR029044">
    <property type="entry name" value="Nucleotide-diphossugar_trans"/>
</dbReference>
<accession>A0ABS9TJK4</accession>
<dbReference type="Proteomes" id="UP001299970">
    <property type="component" value="Unassembled WGS sequence"/>
</dbReference>
<dbReference type="InterPro" id="IPR007577">
    <property type="entry name" value="GlycoTrfase_DXD_sugar-bd_CS"/>
</dbReference>
<keyword evidence="3" id="KW-1185">Reference proteome</keyword>
<proteinExistence type="predicted"/>
<dbReference type="Pfam" id="PF04488">
    <property type="entry name" value="Gly_transf_sug"/>
    <property type="match status" value="1"/>
</dbReference>
<dbReference type="RefSeq" id="WP_241039237.1">
    <property type="nucleotide sequence ID" value="NZ_BAAAJF010000022.1"/>
</dbReference>
<feature type="region of interest" description="Disordered" evidence="1">
    <location>
        <begin position="1"/>
        <end position="39"/>
    </location>
</feature>
<evidence type="ECO:0000313" key="2">
    <source>
        <dbReference type="EMBL" id="MCH6168593.1"/>
    </source>
</evidence>